<keyword evidence="2" id="KW-1185">Reference proteome</keyword>
<dbReference type="Proteomes" id="UP001215598">
    <property type="component" value="Unassembled WGS sequence"/>
</dbReference>
<evidence type="ECO:0000313" key="2">
    <source>
        <dbReference type="Proteomes" id="UP001215598"/>
    </source>
</evidence>
<protein>
    <submittedName>
        <fullName evidence="1">Uncharacterized protein</fullName>
    </submittedName>
</protein>
<reference evidence="1" key="1">
    <citation type="submission" date="2023-03" db="EMBL/GenBank/DDBJ databases">
        <title>Massive genome expansion in bonnet fungi (Mycena s.s.) driven by repeated elements and novel gene families across ecological guilds.</title>
        <authorList>
            <consortium name="Lawrence Berkeley National Laboratory"/>
            <person name="Harder C.B."/>
            <person name="Miyauchi S."/>
            <person name="Viragh M."/>
            <person name="Kuo A."/>
            <person name="Thoen E."/>
            <person name="Andreopoulos B."/>
            <person name="Lu D."/>
            <person name="Skrede I."/>
            <person name="Drula E."/>
            <person name="Henrissat B."/>
            <person name="Morin E."/>
            <person name="Kohler A."/>
            <person name="Barry K."/>
            <person name="LaButti K."/>
            <person name="Morin E."/>
            <person name="Salamov A."/>
            <person name="Lipzen A."/>
            <person name="Mereny Z."/>
            <person name="Hegedus B."/>
            <person name="Baldrian P."/>
            <person name="Stursova M."/>
            <person name="Weitz H."/>
            <person name="Taylor A."/>
            <person name="Grigoriev I.V."/>
            <person name="Nagy L.G."/>
            <person name="Martin F."/>
            <person name="Kauserud H."/>
        </authorList>
    </citation>
    <scope>NUCLEOTIDE SEQUENCE</scope>
    <source>
        <strain evidence="1">CBHHK182m</strain>
    </source>
</reference>
<organism evidence="1 2">
    <name type="scientific">Mycena metata</name>
    <dbReference type="NCBI Taxonomy" id="1033252"/>
    <lineage>
        <taxon>Eukaryota</taxon>
        <taxon>Fungi</taxon>
        <taxon>Dikarya</taxon>
        <taxon>Basidiomycota</taxon>
        <taxon>Agaricomycotina</taxon>
        <taxon>Agaricomycetes</taxon>
        <taxon>Agaricomycetidae</taxon>
        <taxon>Agaricales</taxon>
        <taxon>Marasmiineae</taxon>
        <taxon>Mycenaceae</taxon>
        <taxon>Mycena</taxon>
    </lineage>
</organism>
<dbReference type="EMBL" id="JARKIB010000133">
    <property type="protein sequence ID" value="KAJ7734289.1"/>
    <property type="molecule type" value="Genomic_DNA"/>
</dbReference>
<accession>A0AAD7I3M4</accession>
<proteinExistence type="predicted"/>
<gene>
    <name evidence="1" type="ORF">B0H16DRAFT_1892545</name>
</gene>
<name>A0AAD7I3M4_9AGAR</name>
<dbReference type="AlphaFoldDB" id="A0AAD7I3M4"/>
<evidence type="ECO:0000313" key="1">
    <source>
        <dbReference type="EMBL" id="KAJ7734289.1"/>
    </source>
</evidence>
<comment type="caution">
    <text evidence="1">The sequence shown here is derived from an EMBL/GenBank/DDBJ whole genome shotgun (WGS) entry which is preliminary data.</text>
</comment>
<sequence>MAMRGHAWPLGFCPITPVIHVRLDAATKQIHTTPSALIHHWSEESRLAAILCAPPSSPTTGTVSKLPRFLQSPAQRDRSKSLSVDRLATARPALHPLPPPHRFVLFEFEREWGFAGTSYGVARELGVGIELWVRVQRGVGVVRERAIRRHSSKHHLHNMGKKEMVLPPPFPPSQCLERHPMLDERYRVGMSAADGTEFASALGGLGLYLFSAFGPARSHSSASTGRSGGGGYFPKRKADDFRAFFFFLAFVRVECAGVSRVRPPHPRSCAFLRVVCVRLQYRTFALAQLFHFFDLISCISADYGARALGPSPPCACCGASSAHWHLPPPMWIFFLFFSSFGQGSAGGGFGPRRPRAVVRMGLSPFTTTEIGCPPVGSVNLFPSDGELDVRDKAERRGEAGGFGVVRVGDVVRVGLRPSGRWFVRVWGAGTRARSYIGGDSEFVRLGWGRAGEAG</sequence>